<evidence type="ECO:0000313" key="11">
    <source>
        <dbReference type="Ensembl" id="ENSCSEP00000031962.1"/>
    </source>
</evidence>
<evidence type="ECO:0000256" key="8">
    <source>
        <dbReference type="ARBA" id="ARBA00023159"/>
    </source>
</evidence>
<keyword evidence="5" id="KW-0863">Zinc-finger</keyword>
<dbReference type="GO" id="GO:0006357">
    <property type="term" value="P:regulation of transcription by RNA polymerase II"/>
    <property type="evidence" value="ECO:0007669"/>
    <property type="project" value="TreeGrafter"/>
</dbReference>
<comment type="subcellular location">
    <subcellularLocation>
        <location evidence="1">Nucleus</location>
    </subcellularLocation>
</comment>
<dbReference type="Pfam" id="PF13771">
    <property type="entry name" value="zf-HC5HC2H"/>
    <property type="match status" value="1"/>
</dbReference>
<dbReference type="InterPro" id="IPR013083">
    <property type="entry name" value="Znf_RING/FYVE/PHD"/>
</dbReference>
<keyword evidence="7" id="KW-0832">Ubl conjugation</keyword>
<keyword evidence="9" id="KW-0539">Nucleus</keyword>
<accession>A0A3P8WZG3</accession>
<dbReference type="Ensembl" id="ENSCSET00000032373.1">
    <property type="protein sequence ID" value="ENSCSEP00000031962.1"/>
    <property type="gene ID" value="ENSCSEG00000020509.1"/>
</dbReference>
<sequence length="217" mass="23760">LGVQDPLFCSLCGHTANAMGLGDLHGPYLPSGPSVKVDKNCATVEAGDDDFHRLTNSVSSSENRCCGHERSPVVRHIPDCNASPLPKGNVQVNESWIHEDCGIWSAGVFLVKGKLYGLQEAAQLARQTVCSLCQQTGAIMGCFQKGCPRNYHYRCAIQSGCVLNEENFSMRCSEHKVRKKKVVNFYSCSKWIPIHRLKGLNTTLSLGTGRNCSTQTK</sequence>
<keyword evidence="12" id="KW-1185">Reference proteome</keyword>
<dbReference type="AlphaFoldDB" id="A0A3P8WZG3"/>
<evidence type="ECO:0000313" key="12">
    <source>
        <dbReference type="Proteomes" id="UP000265120"/>
    </source>
</evidence>
<keyword evidence="8" id="KW-0010">Activator</keyword>
<dbReference type="InterPro" id="IPR052440">
    <property type="entry name" value="Trans_Reg/Chrom_Remod"/>
</dbReference>
<dbReference type="InterPro" id="IPR034732">
    <property type="entry name" value="EPHD"/>
</dbReference>
<evidence type="ECO:0000256" key="9">
    <source>
        <dbReference type="ARBA" id="ARBA00023242"/>
    </source>
</evidence>
<dbReference type="OMA" id="GHTWDLH"/>
<keyword evidence="3" id="KW-0597">Phosphoprotein</keyword>
<keyword evidence="4" id="KW-0479">Metal-binding</keyword>
<dbReference type="PANTHER" id="PTHR14955:SF8">
    <property type="entry name" value="SI:CH211-165G14.1-RELATED"/>
    <property type="match status" value="1"/>
</dbReference>
<dbReference type="SMART" id="SM00249">
    <property type="entry name" value="PHD"/>
    <property type="match status" value="1"/>
</dbReference>
<dbReference type="Proteomes" id="UP000265120">
    <property type="component" value="Chromosome 17"/>
</dbReference>
<evidence type="ECO:0000256" key="1">
    <source>
        <dbReference type="ARBA" id="ARBA00004123"/>
    </source>
</evidence>
<dbReference type="GO" id="GO:0005634">
    <property type="term" value="C:nucleus"/>
    <property type="evidence" value="ECO:0007669"/>
    <property type="project" value="UniProtKB-SubCell"/>
</dbReference>
<protein>
    <recommendedName>
        <fullName evidence="10">PHD-type domain-containing protein</fullName>
    </recommendedName>
</protein>
<reference evidence="11" key="2">
    <citation type="submission" date="2025-08" db="UniProtKB">
        <authorList>
            <consortium name="Ensembl"/>
        </authorList>
    </citation>
    <scope>IDENTIFICATION</scope>
</reference>
<evidence type="ECO:0000256" key="2">
    <source>
        <dbReference type="ARBA" id="ARBA00022499"/>
    </source>
</evidence>
<dbReference type="PANTHER" id="PTHR14955">
    <property type="entry name" value="RETINOIC ACID INDUCED 1/TRANSCRIPTION FACTOR 20"/>
    <property type="match status" value="1"/>
</dbReference>
<evidence type="ECO:0000256" key="6">
    <source>
        <dbReference type="ARBA" id="ARBA00022833"/>
    </source>
</evidence>
<evidence type="ECO:0000256" key="3">
    <source>
        <dbReference type="ARBA" id="ARBA00022553"/>
    </source>
</evidence>
<evidence type="ECO:0000256" key="7">
    <source>
        <dbReference type="ARBA" id="ARBA00022843"/>
    </source>
</evidence>
<dbReference type="Gene3D" id="3.30.40.10">
    <property type="entry name" value="Zinc/RING finger domain, C3HC4 (zinc finger)"/>
    <property type="match status" value="1"/>
</dbReference>
<dbReference type="PROSITE" id="PS51805">
    <property type="entry name" value="EPHD"/>
    <property type="match status" value="1"/>
</dbReference>
<dbReference type="FunFam" id="3.30.40.10:FF:000116">
    <property type="entry name" value="Transcription factor 20 (AR1)"/>
    <property type="match status" value="1"/>
</dbReference>
<keyword evidence="6" id="KW-0862">Zinc</keyword>
<evidence type="ECO:0000259" key="10">
    <source>
        <dbReference type="PROSITE" id="PS51805"/>
    </source>
</evidence>
<dbReference type="InParanoid" id="A0A3P8WZG3"/>
<reference evidence="11 12" key="1">
    <citation type="journal article" date="2014" name="Nat. Genet.">
        <title>Whole-genome sequence of a flatfish provides insights into ZW sex chromosome evolution and adaptation to a benthic lifestyle.</title>
        <authorList>
            <person name="Chen S."/>
            <person name="Zhang G."/>
            <person name="Shao C."/>
            <person name="Huang Q."/>
            <person name="Liu G."/>
            <person name="Zhang P."/>
            <person name="Song W."/>
            <person name="An N."/>
            <person name="Chalopin D."/>
            <person name="Volff J.N."/>
            <person name="Hong Y."/>
            <person name="Li Q."/>
            <person name="Sha Z."/>
            <person name="Zhou H."/>
            <person name="Xie M."/>
            <person name="Yu Q."/>
            <person name="Liu Y."/>
            <person name="Xiang H."/>
            <person name="Wang N."/>
            <person name="Wu K."/>
            <person name="Yang C."/>
            <person name="Zhou Q."/>
            <person name="Liao X."/>
            <person name="Yang L."/>
            <person name="Hu Q."/>
            <person name="Zhang J."/>
            <person name="Meng L."/>
            <person name="Jin L."/>
            <person name="Tian Y."/>
            <person name="Lian J."/>
            <person name="Yang J."/>
            <person name="Miao G."/>
            <person name="Liu S."/>
            <person name="Liang Z."/>
            <person name="Yan F."/>
            <person name="Li Y."/>
            <person name="Sun B."/>
            <person name="Zhang H."/>
            <person name="Zhang J."/>
            <person name="Zhu Y."/>
            <person name="Du M."/>
            <person name="Zhao Y."/>
            <person name="Schartl M."/>
            <person name="Tang Q."/>
            <person name="Wang J."/>
        </authorList>
    </citation>
    <scope>NUCLEOTIDE SEQUENCE</scope>
</reference>
<name>A0A3P8WZG3_CYNSE</name>
<dbReference type="InterPro" id="IPR001965">
    <property type="entry name" value="Znf_PHD"/>
</dbReference>
<feature type="domain" description="PHD-type" evidence="10">
    <location>
        <begin position="62"/>
        <end position="176"/>
    </location>
</feature>
<evidence type="ECO:0000256" key="5">
    <source>
        <dbReference type="ARBA" id="ARBA00022771"/>
    </source>
</evidence>
<proteinExistence type="predicted"/>
<dbReference type="STRING" id="244447.ENSCSEP00000031962"/>
<organism evidence="11 12">
    <name type="scientific">Cynoglossus semilaevis</name>
    <name type="common">Tongue sole</name>
    <dbReference type="NCBI Taxonomy" id="244447"/>
    <lineage>
        <taxon>Eukaryota</taxon>
        <taxon>Metazoa</taxon>
        <taxon>Chordata</taxon>
        <taxon>Craniata</taxon>
        <taxon>Vertebrata</taxon>
        <taxon>Euteleostomi</taxon>
        <taxon>Actinopterygii</taxon>
        <taxon>Neopterygii</taxon>
        <taxon>Teleostei</taxon>
        <taxon>Neoteleostei</taxon>
        <taxon>Acanthomorphata</taxon>
        <taxon>Carangaria</taxon>
        <taxon>Pleuronectiformes</taxon>
        <taxon>Pleuronectoidei</taxon>
        <taxon>Cynoglossidae</taxon>
        <taxon>Cynoglossinae</taxon>
        <taxon>Cynoglossus</taxon>
    </lineage>
</organism>
<keyword evidence="2" id="KW-1017">Isopeptide bond</keyword>
<evidence type="ECO:0000256" key="4">
    <source>
        <dbReference type="ARBA" id="ARBA00022723"/>
    </source>
</evidence>
<reference evidence="11" key="3">
    <citation type="submission" date="2025-09" db="UniProtKB">
        <authorList>
            <consortium name="Ensembl"/>
        </authorList>
    </citation>
    <scope>IDENTIFICATION</scope>
</reference>
<dbReference type="GeneTree" id="ENSGT00940000156922"/>
<dbReference type="GO" id="GO:0008270">
    <property type="term" value="F:zinc ion binding"/>
    <property type="evidence" value="ECO:0007669"/>
    <property type="project" value="UniProtKB-KW"/>
</dbReference>